<dbReference type="AlphaFoldDB" id="A0AAJ0MW59"/>
<dbReference type="EMBL" id="JAULSX010000001">
    <property type="protein sequence ID" value="KAK3499987.1"/>
    <property type="molecule type" value="Genomic_DNA"/>
</dbReference>
<comment type="caution">
    <text evidence="1">The sequence shown here is derived from an EMBL/GenBank/DDBJ whole genome shotgun (WGS) entry which is preliminary data.</text>
</comment>
<organism evidence="1 2">
    <name type="scientific">Neurospora hispaniola</name>
    <dbReference type="NCBI Taxonomy" id="588809"/>
    <lineage>
        <taxon>Eukaryota</taxon>
        <taxon>Fungi</taxon>
        <taxon>Dikarya</taxon>
        <taxon>Ascomycota</taxon>
        <taxon>Pezizomycotina</taxon>
        <taxon>Sordariomycetes</taxon>
        <taxon>Sordariomycetidae</taxon>
        <taxon>Sordariales</taxon>
        <taxon>Sordariaceae</taxon>
        <taxon>Neurospora</taxon>
    </lineage>
</organism>
<name>A0AAJ0MW59_9PEZI</name>
<evidence type="ECO:0000313" key="1">
    <source>
        <dbReference type="EMBL" id="KAK3499987.1"/>
    </source>
</evidence>
<dbReference type="Proteomes" id="UP001285908">
    <property type="component" value="Unassembled WGS sequence"/>
</dbReference>
<keyword evidence="2" id="KW-1185">Reference proteome</keyword>
<proteinExistence type="predicted"/>
<gene>
    <name evidence="1" type="ORF">B0T23DRAFT_371233</name>
</gene>
<dbReference type="RefSeq" id="XP_062697620.1">
    <property type="nucleotide sequence ID" value="XM_062836638.1"/>
</dbReference>
<dbReference type="GeneID" id="87874260"/>
<accession>A0AAJ0MW59</accession>
<protein>
    <submittedName>
        <fullName evidence="1">Uncharacterized protein</fullName>
    </submittedName>
</protein>
<sequence length="107" mass="11710">MALTLSLLQLPVLTQNFLQSHSPNAVSWAKVQPPKHNNGQWLPANKPIQQAAGGFFQGVARQSLMPLLPCLGHVSHHGVVPSTKRIKVTNSFRETGLAMCHLRLNLS</sequence>
<evidence type="ECO:0000313" key="2">
    <source>
        <dbReference type="Proteomes" id="UP001285908"/>
    </source>
</evidence>
<reference evidence="1 2" key="1">
    <citation type="journal article" date="2023" name="Mol. Phylogenet. Evol.">
        <title>Genome-scale phylogeny and comparative genomics of the fungal order Sordariales.</title>
        <authorList>
            <person name="Hensen N."/>
            <person name="Bonometti L."/>
            <person name="Westerberg I."/>
            <person name="Brannstrom I.O."/>
            <person name="Guillou S."/>
            <person name="Cros-Aarteil S."/>
            <person name="Calhoun S."/>
            <person name="Haridas S."/>
            <person name="Kuo A."/>
            <person name="Mondo S."/>
            <person name="Pangilinan J."/>
            <person name="Riley R."/>
            <person name="LaButti K."/>
            <person name="Andreopoulos B."/>
            <person name="Lipzen A."/>
            <person name="Chen C."/>
            <person name="Yan M."/>
            <person name="Daum C."/>
            <person name="Ng V."/>
            <person name="Clum A."/>
            <person name="Steindorff A."/>
            <person name="Ohm R.A."/>
            <person name="Martin F."/>
            <person name="Silar P."/>
            <person name="Natvig D.O."/>
            <person name="Lalanne C."/>
            <person name="Gautier V."/>
            <person name="Ament-Velasquez S.L."/>
            <person name="Kruys A."/>
            <person name="Hutchinson M.I."/>
            <person name="Powell A.J."/>
            <person name="Barry K."/>
            <person name="Miller A.N."/>
            <person name="Grigoriev I.V."/>
            <person name="Debuchy R."/>
            <person name="Gladieux P."/>
            <person name="Hiltunen Thoren M."/>
            <person name="Johannesson H."/>
        </authorList>
    </citation>
    <scope>NUCLEOTIDE SEQUENCE [LARGE SCALE GENOMIC DNA]</scope>
    <source>
        <strain evidence="1 2">FGSC 10403</strain>
    </source>
</reference>